<evidence type="ECO:0000313" key="4">
    <source>
        <dbReference type="Proteomes" id="UP000660554"/>
    </source>
</evidence>
<organism evidence="3 4">
    <name type="scientific">Streptomyces virginiae</name>
    <name type="common">Streptomyces cinnamonensis</name>
    <dbReference type="NCBI Taxonomy" id="1961"/>
    <lineage>
        <taxon>Bacteria</taxon>
        <taxon>Bacillati</taxon>
        <taxon>Actinomycetota</taxon>
        <taxon>Actinomycetes</taxon>
        <taxon>Kitasatosporales</taxon>
        <taxon>Streptomycetaceae</taxon>
        <taxon>Streptomyces</taxon>
    </lineage>
</organism>
<dbReference type="RefSeq" id="WP_106981386.1">
    <property type="nucleotide sequence ID" value="NZ_BMRU01000004.1"/>
</dbReference>
<keyword evidence="2" id="KW-1133">Transmembrane helix</keyword>
<evidence type="ECO:0000313" key="3">
    <source>
        <dbReference type="EMBL" id="GHI16359.1"/>
    </source>
</evidence>
<keyword evidence="4" id="KW-1185">Reference proteome</keyword>
<dbReference type="Pfam" id="PF17258">
    <property type="entry name" value="DUF5324"/>
    <property type="match status" value="1"/>
</dbReference>
<feature type="compositionally biased region" description="Low complexity" evidence="1">
    <location>
        <begin position="231"/>
        <end position="241"/>
    </location>
</feature>
<feature type="transmembrane region" description="Helical" evidence="2">
    <location>
        <begin position="170"/>
        <end position="191"/>
    </location>
</feature>
<gene>
    <name evidence="3" type="ORF">Scinn_58220</name>
</gene>
<dbReference type="GeneID" id="86955696"/>
<evidence type="ECO:0000256" key="1">
    <source>
        <dbReference type="SAM" id="MobiDB-lite"/>
    </source>
</evidence>
<protein>
    <recommendedName>
        <fullName evidence="5">Nosiheptide resistance regulatory protein</fullName>
    </recommendedName>
</protein>
<feature type="compositionally biased region" description="Basic and acidic residues" evidence="1">
    <location>
        <begin position="10"/>
        <end position="23"/>
    </location>
</feature>
<dbReference type="InterPro" id="IPR035214">
    <property type="entry name" value="DUF5324"/>
</dbReference>
<sequence length="241" mass="25792">MSATEEEDPVTGKDSARLAAESARESVRYAAEMVAPYAESARDAAVHYAHEANERLSPMVSQAATGAARQARMTYDCHLQPRLKAARAHVPPPVDRAATKAVHQTRLAARQAADYTQPKIESALAAASPVAEEAAARSTAALAALRGQVTAKEVQKLVRKHERAQRRGRVLRGAALVGLLAAGAYLAWRWWDQQSNPDWLVEPPAATELSDRDAAPASFDDELAEKEREAGSSGPEAGSGH</sequence>
<evidence type="ECO:0000256" key="2">
    <source>
        <dbReference type="SAM" id="Phobius"/>
    </source>
</evidence>
<accession>A0ABQ3NU99</accession>
<feature type="region of interest" description="Disordered" evidence="1">
    <location>
        <begin position="199"/>
        <end position="241"/>
    </location>
</feature>
<feature type="region of interest" description="Disordered" evidence="1">
    <location>
        <begin position="1"/>
        <end position="23"/>
    </location>
</feature>
<keyword evidence="2" id="KW-0472">Membrane</keyword>
<evidence type="ECO:0008006" key="5">
    <source>
        <dbReference type="Google" id="ProtNLM"/>
    </source>
</evidence>
<name>A0ABQ3NU99_STRVG</name>
<keyword evidence="2" id="KW-0812">Transmembrane</keyword>
<dbReference type="EMBL" id="BNDV01000016">
    <property type="protein sequence ID" value="GHI16359.1"/>
    <property type="molecule type" value="Genomic_DNA"/>
</dbReference>
<comment type="caution">
    <text evidence="3">The sequence shown here is derived from an EMBL/GenBank/DDBJ whole genome shotgun (WGS) entry which is preliminary data.</text>
</comment>
<proteinExistence type="predicted"/>
<dbReference type="Proteomes" id="UP000660554">
    <property type="component" value="Unassembled WGS sequence"/>
</dbReference>
<reference evidence="4" key="1">
    <citation type="submission" date="2020-09" db="EMBL/GenBank/DDBJ databases">
        <title>Whole genome shotgun sequence of Streptomyces cinnamonensis NBRC 15873.</title>
        <authorList>
            <person name="Komaki H."/>
            <person name="Tamura T."/>
        </authorList>
    </citation>
    <scope>NUCLEOTIDE SEQUENCE [LARGE SCALE GENOMIC DNA]</scope>
    <source>
        <strain evidence="4">NBRC 15873</strain>
    </source>
</reference>